<name>A0ABW7FSD0_9BURK</name>
<dbReference type="PROSITE" id="PS52016">
    <property type="entry name" value="TONB_DEPENDENT_REC_3"/>
    <property type="match status" value="1"/>
</dbReference>
<dbReference type="CDD" id="cd01347">
    <property type="entry name" value="ligand_gated_channel"/>
    <property type="match status" value="1"/>
</dbReference>
<dbReference type="EMBL" id="JBIGHZ010000001">
    <property type="protein sequence ID" value="MFG6447244.1"/>
    <property type="molecule type" value="Genomic_DNA"/>
</dbReference>
<evidence type="ECO:0000256" key="10">
    <source>
        <dbReference type="PROSITE-ProRule" id="PRU01360"/>
    </source>
</evidence>
<keyword evidence="7 10" id="KW-0472">Membrane</keyword>
<gene>
    <name evidence="15" type="ORF">ACG0Z6_03190</name>
</gene>
<dbReference type="InterPro" id="IPR000531">
    <property type="entry name" value="Beta-barrel_TonB"/>
</dbReference>
<dbReference type="PANTHER" id="PTHR32552">
    <property type="entry name" value="FERRICHROME IRON RECEPTOR-RELATED"/>
    <property type="match status" value="1"/>
</dbReference>
<comment type="caution">
    <text evidence="15">The sequence shown here is derived from an EMBL/GenBank/DDBJ whole genome shotgun (WGS) entry which is preliminary data.</text>
</comment>
<dbReference type="InterPro" id="IPR039426">
    <property type="entry name" value="TonB-dep_rcpt-like"/>
</dbReference>
<evidence type="ECO:0000256" key="6">
    <source>
        <dbReference type="ARBA" id="ARBA00023077"/>
    </source>
</evidence>
<feature type="domain" description="TonB-dependent receptor-like beta-barrel" evidence="13">
    <location>
        <begin position="227"/>
        <end position="678"/>
    </location>
</feature>
<evidence type="ECO:0000259" key="14">
    <source>
        <dbReference type="Pfam" id="PF07715"/>
    </source>
</evidence>
<keyword evidence="8 15" id="KW-0675">Receptor</keyword>
<evidence type="ECO:0000313" key="16">
    <source>
        <dbReference type="Proteomes" id="UP001606099"/>
    </source>
</evidence>
<dbReference type="Pfam" id="PF07715">
    <property type="entry name" value="Plug"/>
    <property type="match status" value="1"/>
</dbReference>
<dbReference type="RefSeq" id="WP_394458615.1">
    <property type="nucleotide sequence ID" value="NZ_JBIGHZ010000001.1"/>
</dbReference>
<keyword evidence="3 10" id="KW-0813">Transport</keyword>
<feature type="chain" id="PRO_5045655910" evidence="12">
    <location>
        <begin position="28"/>
        <end position="713"/>
    </location>
</feature>
<protein>
    <submittedName>
        <fullName evidence="15">TonB-dependent siderophore receptor</fullName>
    </submittedName>
</protein>
<evidence type="ECO:0000256" key="9">
    <source>
        <dbReference type="ARBA" id="ARBA00023237"/>
    </source>
</evidence>
<evidence type="ECO:0000313" key="15">
    <source>
        <dbReference type="EMBL" id="MFG6447244.1"/>
    </source>
</evidence>
<proteinExistence type="inferred from homology"/>
<keyword evidence="12" id="KW-0732">Signal</keyword>
<dbReference type="Pfam" id="PF00593">
    <property type="entry name" value="TonB_dep_Rec_b-barrel"/>
    <property type="match status" value="1"/>
</dbReference>
<evidence type="ECO:0000256" key="4">
    <source>
        <dbReference type="ARBA" id="ARBA00022452"/>
    </source>
</evidence>
<evidence type="ECO:0000256" key="3">
    <source>
        <dbReference type="ARBA" id="ARBA00022448"/>
    </source>
</evidence>
<comment type="similarity">
    <text evidence="2 10 11">Belongs to the TonB-dependent receptor family.</text>
</comment>
<organism evidence="15 16">
    <name type="scientific">Roseateles rivi</name>
    <dbReference type="NCBI Taxonomy" id="3299028"/>
    <lineage>
        <taxon>Bacteria</taxon>
        <taxon>Pseudomonadati</taxon>
        <taxon>Pseudomonadota</taxon>
        <taxon>Betaproteobacteria</taxon>
        <taxon>Burkholderiales</taxon>
        <taxon>Sphaerotilaceae</taxon>
        <taxon>Roseateles</taxon>
    </lineage>
</organism>
<evidence type="ECO:0000256" key="12">
    <source>
        <dbReference type="SAM" id="SignalP"/>
    </source>
</evidence>
<dbReference type="PANTHER" id="PTHR32552:SF83">
    <property type="entry name" value="BLR3904 PROTEIN"/>
    <property type="match status" value="1"/>
</dbReference>
<dbReference type="InterPro" id="IPR012910">
    <property type="entry name" value="Plug_dom"/>
</dbReference>
<evidence type="ECO:0000256" key="11">
    <source>
        <dbReference type="RuleBase" id="RU003357"/>
    </source>
</evidence>
<evidence type="ECO:0000256" key="5">
    <source>
        <dbReference type="ARBA" id="ARBA00022692"/>
    </source>
</evidence>
<sequence>MHHKLSHPHHRLGTLALAALLCASAQAQNTVTSTLPAVQLSGRAQLPSGVAGWGDTPAAQLPMQTLSTSQEQLRERGISSLAGLTELDASASDAYNAAGYVSYLKLRGFTLDNRFNYRRDGLPINAETALLLGNMERVELLKGTSGLQAGTSAPGGLVNLVVKRPLREDASSLLLAADQYGQLEAGLDLNRRMGSVGLRVNASAAQLHPALYDANGQRRQLALAGQWQASADTVLDVEYEHSQQRQRSQPGFSLLGAQLPDARAINPRVNLNNQDWSLPVRFQGDTTSVRLRQQLSAQWQLQAQAMAQNLRTDDRLAYPFGCTQADGTYWASSYCPNGDFDQFDYRSDNEHRHSRALEVSLQGRFSTGALQHQLQASVLRSAFNSRFEGQAYNWAGTGNISGLPRTQADPSLNDANTNRDERSTELALRDTVALSAQAQLFVGLRHTQLQRASARVNTSNPRATDYSQSFTTPWLGLSWTLAPQLQAYASWGQGVESEVTPQRNTYANAGQALPALRSRQWELGLRGESPLLDWGLSAFDISRPAWRDITLASGLLERRADGVQHHRGLEAQATLKWNGGSLAASGLWLKAQRQDSADASLNGLKPDNVPARSARLQLQQAALLPGLRWVASLQHEGPRMILPDNSLQLPGWTTLELGARYDWTLGAHTLVLRAGLDNALNRRAWRESPYQYEHVYLYPLAPRTLRASASWNF</sequence>
<reference evidence="15 16" key="1">
    <citation type="submission" date="2024-08" db="EMBL/GenBank/DDBJ databases">
        <authorList>
            <person name="Lu H."/>
        </authorList>
    </citation>
    <scope>NUCLEOTIDE SEQUENCE [LARGE SCALE GENOMIC DNA]</scope>
    <source>
        <strain evidence="15 16">BYS180W</strain>
    </source>
</reference>
<accession>A0ABW7FSD0</accession>
<keyword evidence="9 10" id="KW-0998">Cell outer membrane</keyword>
<dbReference type="Gene3D" id="2.40.170.20">
    <property type="entry name" value="TonB-dependent receptor, beta-barrel domain"/>
    <property type="match status" value="1"/>
</dbReference>
<dbReference type="Proteomes" id="UP001606099">
    <property type="component" value="Unassembled WGS sequence"/>
</dbReference>
<keyword evidence="4 10" id="KW-1134">Transmembrane beta strand</keyword>
<feature type="signal peptide" evidence="12">
    <location>
        <begin position="1"/>
        <end position="27"/>
    </location>
</feature>
<evidence type="ECO:0000256" key="7">
    <source>
        <dbReference type="ARBA" id="ARBA00023136"/>
    </source>
</evidence>
<keyword evidence="16" id="KW-1185">Reference proteome</keyword>
<evidence type="ECO:0000256" key="1">
    <source>
        <dbReference type="ARBA" id="ARBA00004571"/>
    </source>
</evidence>
<evidence type="ECO:0000259" key="13">
    <source>
        <dbReference type="Pfam" id="PF00593"/>
    </source>
</evidence>
<dbReference type="SUPFAM" id="SSF56935">
    <property type="entry name" value="Porins"/>
    <property type="match status" value="1"/>
</dbReference>
<comment type="subcellular location">
    <subcellularLocation>
        <location evidence="1 10">Cell outer membrane</location>
        <topology evidence="1 10">Multi-pass membrane protein</topology>
    </subcellularLocation>
</comment>
<feature type="domain" description="TonB-dependent receptor plug" evidence="14">
    <location>
        <begin position="60"/>
        <end position="156"/>
    </location>
</feature>
<dbReference type="InterPro" id="IPR036942">
    <property type="entry name" value="Beta-barrel_TonB_sf"/>
</dbReference>
<dbReference type="Gene3D" id="2.170.130.10">
    <property type="entry name" value="TonB-dependent receptor, plug domain"/>
    <property type="match status" value="1"/>
</dbReference>
<keyword evidence="6 11" id="KW-0798">TonB box</keyword>
<keyword evidence="5 10" id="KW-0812">Transmembrane</keyword>
<dbReference type="InterPro" id="IPR037066">
    <property type="entry name" value="Plug_dom_sf"/>
</dbReference>
<evidence type="ECO:0000256" key="8">
    <source>
        <dbReference type="ARBA" id="ARBA00023170"/>
    </source>
</evidence>
<evidence type="ECO:0000256" key="2">
    <source>
        <dbReference type="ARBA" id="ARBA00009810"/>
    </source>
</evidence>